<dbReference type="GO" id="GO:0003676">
    <property type="term" value="F:nucleic acid binding"/>
    <property type="evidence" value="ECO:0007669"/>
    <property type="project" value="InterPro"/>
</dbReference>
<proteinExistence type="predicted"/>
<organism evidence="2 3">
    <name type="scientific">Knufia fluminis</name>
    <dbReference type="NCBI Taxonomy" id="191047"/>
    <lineage>
        <taxon>Eukaryota</taxon>
        <taxon>Fungi</taxon>
        <taxon>Dikarya</taxon>
        <taxon>Ascomycota</taxon>
        <taxon>Pezizomycotina</taxon>
        <taxon>Eurotiomycetes</taxon>
        <taxon>Chaetothyriomycetidae</taxon>
        <taxon>Chaetothyriales</taxon>
        <taxon>Trichomeriaceae</taxon>
        <taxon>Knufia</taxon>
    </lineage>
</organism>
<name>A0AAN8EHQ9_9EURO</name>
<reference evidence="2 3" key="1">
    <citation type="submission" date="2022-12" db="EMBL/GenBank/DDBJ databases">
        <title>Genomic features and morphological characterization of a novel Knufia sp. strain isolated from spacecraft assembly facility.</title>
        <authorList>
            <person name="Teixeira M."/>
            <person name="Chander A.M."/>
            <person name="Stajich J.E."/>
            <person name="Venkateswaran K."/>
        </authorList>
    </citation>
    <scope>NUCLEOTIDE SEQUENCE [LARGE SCALE GENOMIC DNA]</scope>
    <source>
        <strain evidence="2 3">FJI-L2-BK-P2</strain>
    </source>
</reference>
<comment type="caution">
    <text evidence="2">The sequence shown here is derived from an EMBL/GenBank/DDBJ whole genome shotgun (WGS) entry which is preliminary data.</text>
</comment>
<dbReference type="InterPro" id="IPR036397">
    <property type="entry name" value="RNaseH_sf"/>
</dbReference>
<sequence>MPAQIVDTPDYLNSLLTRLDHGSSEKQLLFLALESIDPSRHASIAIMQMLLPPSPVVYLIDIHVLGRDVFTVATPQGITFQSVLESQEIPKVFFDVRQASHTLFHHYRVDLKCVVEIQLLEFYSRPHAGDFVKGITKCIIEEMIHLPYMGGEDWDFYKNPGRNLVDPTRGGTTEVLFERPLSEDLIRYCELDVIMMPGLLSLYAKRLEHAKAARVQEAVDERVRDSQKAKFHAGTRRMALGPKTGAQR</sequence>
<feature type="region of interest" description="Disordered" evidence="1">
    <location>
        <begin position="226"/>
        <end position="248"/>
    </location>
</feature>
<evidence type="ECO:0008006" key="4">
    <source>
        <dbReference type="Google" id="ProtNLM"/>
    </source>
</evidence>
<dbReference type="SUPFAM" id="SSF53098">
    <property type="entry name" value="Ribonuclease H-like"/>
    <property type="match status" value="1"/>
</dbReference>
<dbReference type="Proteomes" id="UP001316803">
    <property type="component" value="Unassembled WGS sequence"/>
</dbReference>
<accession>A0AAN8EHQ9</accession>
<gene>
    <name evidence="2" type="ORF">OHC33_007825</name>
</gene>
<dbReference type="Gene3D" id="3.30.420.10">
    <property type="entry name" value="Ribonuclease H-like superfamily/Ribonuclease H"/>
    <property type="match status" value="1"/>
</dbReference>
<protein>
    <recommendedName>
        <fullName evidence="4">3'-5' exonuclease domain-containing protein</fullName>
    </recommendedName>
</protein>
<evidence type="ECO:0000256" key="1">
    <source>
        <dbReference type="SAM" id="MobiDB-lite"/>
    </source>
</evidence>
<evidence type="ECO:0000313" key="2">
    <source>
        <dbReference type="EMBL" id="KAK5951072.1"/>
    </source>
</evidence>
<dbReference type="AlphaFoldDB" id="A0AAN8EHQ9"/>
<dbReference type="PANTHER" id="PTHR43040">
    <property type="entry name" value="RIBONUCLEASE D"/>
    <property type="match status" value="1"/>
</dbReference>
<evidence type="ECO:0000313" key="3">
    <source>
        <dbReference type="Proteomes" id="UP001316803"/>
    </source>
</evidence>
<dbReference type="PANTHER" id="PTHR43040:SF1">
    <property type="entry name" value="RIBONUCLEASE D"/>
    <property type="match status" value="1"/>
</dbReference>
<dbReference type="InterPro" id="IPR012337">
    <property type="entry name" value="RNaseH-like_sf"/>
</dbReference>
<keyword evidence="3" id="KW-1185">Reference proteome</keyword>
<dbReference type="EMBL" id="JAKLMC020000022">
    <property type="protein sequence ID" value="KAK5951072.1"/>
    <property type="molecule type" value="Genomic_DNA"/>
</dbReference>